<dbReference type="EMBL" id="FNOT01000008">
    <property type="protein sequence ID" value="SDY57101.1"/>
    <property type="molecule type" value="Genomic_DNA"/>
</dbReference>
<dbReference type="GO" id="GO:0005829">
    <property type="term" value="C:cytosol"/>
    <property type="evidence" value="ECO:0007669"/>
    <property type="project" value="TreeGrafter"/>
</dbReference>
<dbReference type="PRINTS" id="PR01217">
    <property type="entry name" value="PRICHEXTENSN"/>
</dbReference>
<evidence type="ECO:0000256" key="2">
    <source>
        <dbReference type="ARBA" id="ARBA00022840"/>
    </source>
</evidence>
<protein>
    <submittedName>
        <fullName evidence="5">Hsp70 protein</fullName>
    </submittedName>
</protein>
<sequence length="653" mass="62791">MRKGEYGLGVDVGDGAVSAAVCGPDDGAVPLRLGVGPVAAAIGDDGRVALVPAGGTAARAPMVARVGDPVPVYAGGRAVPAAELVADAVQQVRALAAEQEGRPDAWTVVTVPPSWAGHRCAALADALTAAGVPRFSLVSSAVAAVAAHVVAGDLPPEPTVAVYDLGAGTLDTAVVGPGEDRLLEHLAVPPARLPWGGRDVDDVVLAHVLDCRGTPDGDPGALRAACRAAKEALSTATVVSVDAGGVDGPVRLTREELDEVLAGPVRGSAEALAAAVAAAGLAADDLDAVVLTGGGVRVPLVAEAVSDALGRPLVVAGDPALTAALGAAALAADALAAEPPAGAAPADGPRAVSPTVEGTPALPQPRAPRGRTRPGSPPRAATRPGRRRGSRLGRGAVVAGLALGLLILGPAAAGLFDAVLTPGPAGQEATAQADDHSGDGAVVARGSAAVGGDATARAGGSAGRGAPRSAAEPTSSPRTSLAAAIATAARTGAPSAADSAAPTRDRPAPGTTALPAAPSPTPDGETPSSPASTGAPATGPTAGPSTSAPAEQPTGNGRPPTSQPPVSQPPTPQPPVSQPPVPEPPVSQPPVSEPPGSQPPASNPPAQQPPTSEAPVEESAPVVEQPATGQTDPGSAPTDAPATGSTASTGGAA</sequence>
<dbReference type="GO" id="GO:0140662">
    <property type="term" value="F:ATP-dependent protein folding chaperone"/>
    <property type="evidence" value="ECO:0007669"/>
    <property type="project" value="InterPro"/>
</dbReference>
<keyword evidence="2" id="KW-0067">ATP-binding</keyword>
<name>A0A1H3KY75_9ACTN</name>
<dbReference type="PANTHER" id="PTHR45639">
    <property type="entry name" value="HSC70CB, ISOFORM G-RELATED"/>
    <property type="match status" value="1"/>
</dbReference>
<dbReference type="SUPFAM" id="SSF53067">
    <property type="entry name" value="Actin-like ATPase domain"/>
    <property type="match status" value="2"/>
</dbReference>
<feature type="compositionally biased region" description="Low complexity" evidence="4">
    <location>
        <begin position="635"/>
        <end position="653"/>
    </location>
</feature>
<keyword evidence="3" id="KW-0143">Chaperone</keyword>
<evidence type="ECO:0000313" key="5">
    <source>
        <dbReference type="EMBL" id="SDY57101.1"/>
    </source>
</evidence>
<dbReference type="InterPro" id="IPR013126">
    <property type="entry name" value="Hsp_70_fam"/>
</dbReference>
<feature type="compositionally biased region" description="Low complexity" evidence="4">
    <location>
        <begin position="448"/>
        <end position="516"/>
    </location>
</feature>
<organism evidence="5 6">
    <name type="scientific">Geodermatophilus africanus</name>
    <dbReference type="NCBI Taxonomy" id="1137993"/>
    <lineage>
        <taxon>Bacteria</taxon>
        <taxon>Bacillati</taxon>
        <taxon>Actinomycetota</taxon>
        <taxon>Actinomycetes</taxon>
        <taxon>Geodermatophilales</taxon>
        <taxon>Geodermatophilaceae</taxon>
        <taxon>Geodermatophilus</taxon>
    </lineage>
</organism>
<dbReference type="GO" id="GO:0005524">
    <property type="term" value="F:ATP binding"/>
    <property type="evidence" value="ECO:0007669"/>
    <property type="project" value="UniProtKB-KW"/>
</dbReference>
<keyword evidence="6" id="KW-1185">Reference proteome</keyword>
<dbReference type="Proteomes" id="UP000198921">
    <property type="component" value="Unassembled WGS sequence"/>
</dbReference>
<evidence type="ECO:0000256" key="3">
    <source>
        <dbReference type="ARBA" id="ARBA00023186"/>
    </source>
</evidence>
<feature type="compositionally biased region" description="Low complexity" evidence="4">
    <location>
        <begin position="339"/>
        <end position="351"/>
    </location>
</feature>
<dbReference type="Pfam" id="PF00012">
    <property type="entry name" value="HSP70"/>
    <property type="match status" value="1"/>
</dbReference>
<dbReference type="Gene3D" id="3.90.640.10">
    <property type="entry name" value="Actin, Chain A, domain 4"/>
    <property type="match status" value="1"/>
</dbReference>
<evidence type="ECO:0000256" key="1">
    <source>
        <dbReference type="ARBA" id="ARBA00022741"/>
    </source>
</evidence>
<proteinExistence type="predicted"/>
<gene>
    <name evidence="5" type="ORF">SAMN05660209_03192</name>
</gene>
<feature type="region of interest" description="Disordered" evidence="4">
    <location>
        <begin position="339"/>
        <end position="391"/>
    </location>
</feature>
<reference evidence="6" key="1">
    <citation type="submission" date="2016-10" db="EMBL/GenBank/DDBJ databases">
        <authorList>
            <person name="Varghese N."/>
            <person name="Submissions S."/>
        </authorList>
    </citation>
    <scope>NUCLEOTIDE SEQUENCE [LARGE SCALE GENOMIC DNA]</scope>
    <source>
        <strain evidence="6">DSM 45422</strain>
    </source>
</reference>
<feature type="compositionally biased region" description="Low complexity" evidence="4">
    <location>
        <begin position="609"/>
        <end position="627"/>
    </location>
</feature>
<accession>A0A1H3KY75</accession>
<feature type="region of interest" description="Disordered" evidence="4">
    <location>
        <begin position="448"/>
        <end position="653"/>
    </location>
</feature>
<keyword evidence="1" id="KW-0547">Nucleotide-binding</keyword>
<dbReference type="AlphaFoldDB" id="A0A1H3KY75"/>
<feature type="compositionally biased region" description="Low complexity" evidence="4">
    <location>
        <begin position="526"/>
        <end position="550"/>
    </location>
</feature>
<evidence type="ECO:0000256" key="4">
    <source>
        <dbReference type="SAM" id="MobiDB-lite"/>
    </source>
</evidence>
<dbReference type="Gene3D" id="3.30.420.40">
    <property type="match status" value="2"/>
</dbReference>
<dbReference type="PANTHER" id="PTHR45639:SF32">
    <property type="entry name" value="HEAT SHOCK PROTEIN PDR13"/>
    <property type="match status" value="1"/>
</dbReference>
<dbReference type="InterPro" id="IPR043129">
    <property type="entry name" value="ATPase_NBD"/>
</dbReference>
<dbReference type="STRING" id="1137993.SAMN05660209_03192"/>
<dbReference type="RefSeq" id="WP_091158283.1">
    <property type="nucleotide sequence ID" value="NZ_FNOT01000008.1"/>
</dbReference>
<evidence type="ECO:0000313" key="6">
    <source>
        <dbReference type="Proteomes" id="UP000198921"/>
    </source>
</evidence>
<feature type="compositionally biased region" description="Pro residues" evidence="4">
    <location>
        <begin position="561"/>
        <end position="608"/>
    </location>
</feature>
<dbReference type="OrthoDB" id="9766019at2"/>